<proteinExistence type="predicted"/>
<sequence length="914" mass="103192">GPAIIEPGQQLNPDFRSPPDVGDYVLPRVIIWDPLQQQQHCFDTGFTCPHYEHGHLNSILTPCKWKDGRSERDLPRQIYCVNGPVLLVSRVYRCTEGHEIAGHDPRILESIPSGDLKFHLGHKLGFTPELCSLVFALASSGQPFHEIELFLAQRYVDNFAERQCRYARHISTYLEKNESQDKDKLQKFPSFEVWRPTPSTDTVHQCFLYIFRENKQFFRQIISEKTAKWMSADHTFKVAANIGCMLPNGSWSTQFDSLYIVMNEIGQVLTYKLTKGTAISKVQDILNNLKRRLDQQKASCDTIFVDDCCKIRSKLQQIFPNVLVKLDLFHAIQRVTSKVPKSKRQYLSSSFINDFKMIFRADADQGEIREMDTPDEQTIMSNLECLTERWKDVHYDNGEAVLNRNVLHEIENLKVHIERGFLSRIFQGGGSTRNENLHKNLKAVIARSRLGCELAEALLATFFYLWNEKRGASELPSGCVRPILSYRAALDEQGFESTAERFGIIPESSDPENASVPNVYDPEVMQSILCEMFVNSSAEYHDTSNDGLSDSELYIIFCQAVNMSVLYNQLCSLCTNPRLSSKLLHLMPCSLLLFSNSTFNTEKVAEHSERLNKNLLGYSLKLATVDYDCPANSIFLSVLNFHFFSDELGNVMGIALSQILRLNIVIFTSLDHMPVVPVSPLLPCTATKAIFLGYSIGQPELYHNVVSLENVNEAIPPHVSSTSTCSNNSPKEQVPEHCSCGRGSAKKDGRKFCCQVPNGNKSRCKCYSKIAGCSHRCKCVGCGNPYGSSQAAKQAYTLVTTSRYRPKQKLQEAKESISSLDYLTSQGLTPVSGWSEIESLTLDCLVNYASLKGLSIEPSRVYEYYSKLHDISKNLGSPLQPKKAKQIDGKLQSIKKVAKGFEALYKKQVELNWF</sequence>
<reference evidence="1 2" key="1">
    <citation type="submission" date="2022-05" db="EMBL/GenBank/DDBJ databases">
        <authorList>
            <consortium name="Genoscope - CEA"/>
            <person name="William W."/>
        </authorList>
    </citation>
    <scope>NUCLEOTIDE SEQUENCE [LARGE SCALE GENOMIC DNA]</scope>
</reference>
<evidence type="ECO:0008006" key="3">
    <source>
        <dbReference type="Google" id="ProtNLM"/>
    </source>
</evidence>
<dbReference type="EMBL" id="CALNXJ010000125">
    <property type="protein sequence ID" value="CAH3165894.1"/>
    <property type="molecule type" value="Genomic_DNA"/>
</dbReference>
<protein>
    <recommendedName>
        <fullName evidence="3">Transposase</fullName>
    </recommendedName>
</protein>
<dbReference type="AlphaFoldDB" id="A0AAU9Y4C7"/>
<feature type="non-terminal residue" evidence="1">
    <location>
        <position position="1"/>
    </location>
</feature>
<dbReference type="Proteomes" id="UP001159428">
    <property type="component" value="Unassembled WGS sequence"/>
</dbReference>
<evidence type="ECO:0000313" key="2">
    <source>
        <dbReference type="Proteomes" id="UP001159428"/>
    </source>
</evidence>
<comment type="caution">
    <text evidence="1">The sequence shown here is derived from an EMBL/GenBank/DDBJ whole genome shotgun (WGS) entry which is preliminary data.</text>
</comment>
<keyword evidence="2" id="KW-1185">Reference proteome</keyword>
<organism evidence="1 2">
    <name type="scientific">Pocillopora meandrina</name>
    <dbReference type="NCBI Taxonomy" id="46732"/>
    <lineage>
        <taxon>Eukaryota</taxon>
        <taxon>Metazoa</taxon>
        <taxon>Cnidaria</taxon>
        <taxon>Anthozoa</taxon>
        <taxon>Hexacorallia</taxon>
        <taxon>Scleractinia</taxon>
        <taxon>Astrocoeniina</taxon>
        <taxon>Pocilloporidae</taxon>
        <taxon>Pocillopora</taxon>
    </lineage>
</organism>
<accession>A0AAU9Y4C7</accession>
<gene>
    <name evidence="1" type="ORF">PMEA_00004413</name>
</gene>
<evidence type="ECO:0000313" key="1">
    <source>
        <dbReference type="EMBL" id="CAH3165894.1"/>
    </source>
</evidence>
<name>A0AAU9Y4C7_9CNID</name>